<dbReference type="SUPFAM" id="SSF49899">
    <property type="entry name" value="Concanavalin A-like lectins/glucanases"/>
    <property type="match status" value="1"/>
</dbReference>
<organism evidence="1 3">
    <name type="scientific">Rotaria sordida</name>
    <dbReference type="NCBI Taxonomy" id="392033"/>
    <lineage>
        <taxon>Eukaryota</taxon>
        <taxon>Metazoa</taxon>
        <taxon>Spiralia</taxon>
        <taxon>Gnathifera</taxon>
        <taxon>Rotifera</taxon>
        <taxon>Eurotatoria</taxon>
        <taxon>Bdelloidea</taxon>
        <taxon>Philodinida</taxon>
        <taxon>Philodinidae</taxon>
        <taxon>Rotaria</taxon>
    </lineage>
</organism>
<dbReference type="Gene3D" id="2.60.120.200">
    <property type="match status" value="1"/>
</dbReference>
<dbReference type="InterPro" id="IPR013320">
    <property type="entry name" value="ConA-like_dom_sf"/>
</dbReference>
<evidence type="ECO:0008006" key="4">
    <source>
        <dbReference type="Google" id="ProtNLM"/>
    </source>
</evidence>
<name>A0A814PHC0_9BILA</name>
<sequence length="185" mass="18946">MSTTTVTTTTVTTPTNTTVTTTTTNTTVTATTENTTVTATNTNTTVTATTANTTVTTTTNTTVTATTANTTVTITTTATSETRMDDAVSATDPSTLPVNVWTHVAQTFSSTSGSRLYIDGVLITIASAPTGTPVGPYVFIGASPAGSSPCNAGLIATGQFYGSVDEFRVFGRELTTTDICRLADP</sequence>
<gene>
    <name evidence="2" type="ORF">OTI717_LOCUS24766</name>
    <name evidence="1" type="ORF">RFH988_LOCUS19531</name>
</gene>
<dbReference type="Pfam" id="PF13385">
    <property type="entry name" value="Laminin_G_3"/>
    <property type="match status" value="1"/>
</dbReference>
<dbReference type="Proteomes" id="UP000663882">
    <property type="component" value="Unassembled WGS sequence"/>
</dbReference>
<dbReference type="OrthoDB" id="347083at2759"/>
<proteinExistence type="predicted"/>
<accession>A0A814PHC0</accession>
<protein>
    <recommendedName>
        <fullName evidence="4">LamG-like jellyroll fold domain-containing protein</fullName>
    </recommendedName>
</protein>
<dbReference type="EMBL" id="CAJNOO010001148">
    <property type="protein sequence ID" value="CAF1105169.1"/>
    <property type="molecule type" value="Genomic_DNA"/>
</dbReference>
<dbReference type="EMBL" id="CAJOAX010004759">
    <property type="protein sequence ID" value="CAF3919949.1"/>
    <property type="molecule type" value="Genomic_DNA"/>
</dbReference>
<comment type="caution">
    <text evidence="1">The sequence shown here is derived from an EMBL/GenBank/DDBJ whole genome shotgun (WGS) entry which is preliminary data.</text>
</comment>
<evidence type="ECO:0000313" key="1">
    <source>
        <dbReference type="EMBL" id="CAF1105169.1"/>
    </source>
</evidence>
<dbReference type="AlphaFoldDB" id="A0A814PHC0"/>
<dbReference type="Proteomes" id="UP000663823">
    <property type="component" value="Unassembled WGS sequence"/>
</dbReference>
<evidence type="ECO:0000313" key="2">
    <source>
        <dbReference type="EMBL" id="CAF3919949.1"/>
    </source>
</evidence>
<evidence type="ECO:0000313" key="3">
    <source>
        <dbReference type="Proteomes" id="UP000663882"/>
    </source>
</evidence>
<reference evidence="1" key="1">
    <citation type="submission" date="2021-02" db="EMBL/GenBank/DDBJ databases">
        <authorList>
            <person name="Nowell W R."/>
        </authorList>
    </citation>
    <scope>NUCLEOTIDE SEQUENCE</scope>
</reference>